<organism evidence="2 3">
    <name type="scientific">Chitinophaga cymbidii</name>
    <dbReference type="NCBI Taxonomy" id="1096750"/>
    <lineage>
        <taxon>Bacteria</taxon>
        <taxon>Pseudomonadati</taxon>
        <taxon>Bacteroidota</taxon>
        <taxon>Chitinophagia</taxon>
        <taxon>Chitinophagales</taxon>
        <taxon>Chitinophagaceae</taxon>
        <taxon>Chitinophaga</taxon>
    </lineage>
</organism>
<sequence>MNLADKSTGGKKTRDLSGHPAEGLFDSYISVQEIDKLNFWRKIEIAKAGITKGQLSKFKEIIDLDWASIGKLLNIASRTLHLKKGDEWFNQGVSDRIIAVAEVYSLGYMVYEHREKFNNWMKRKNDYLMGLSPVEIMENLAGIEEVKEEIRRIAFGIS</sequence>
<proteinExistence type="predicted"/>
<name>A0A512RFG1_9BACT</name>
<dbReference type="InterPro" id="IPR024467">
    <property type="entry name" value="Xre/MbcA/ParS-like_toxin-bd"/>
</dbReference>
<accession>A0A512RFG1</accession>
<feature type="domain" description="Antitoxin Xre/MbcA/ParS-like toxin-binding" evidence="1">
    <location>
        <begin position="108"/>
        <end position="156"/>
    </location>
</feature>
<evidence type="ECO:0000313" key="2">
    <source>
        <dbReference type="EMBL" id="GEP94388.1"/>
    </source>
</evidence>
<dbReference type="Pfam" id="PF09722">
    <property type="entry name" value="Xre_MbcA_ParS_C"/>
    <property type="match status" value="1"/>
</dbReference>
<dbReference type="Proteomes" id="UP000321436">
    <property type="component" value="Unassembled WGS sequence"/>
</dbReference>
<dbReference type="OrthoDB" id="5770459at2"/>
<comment type="caution">
    <text evidence="2">The sequence shown here is derived from an EMBL/GenBank/DDBJ whole genome shotgun (WGS) entry which is preliminary data.</text>
</comment>
<gene>
    <name evidence="2" type="ORF">CCY01nite_06480</name>
</gene>
<keyword evidence="3" id="KW-1185">Reference proteome</keyword>
<reference evidence="2 3" key="1">
    <citation type="submission" date="2019-07" db="EMBL/GenBank/DDBJ databases">
        <title>Whole genome shotgun sequence of Chitinophaga cymbidii NBRC 109752.</title>
        <authorList>
            <person name="Hosoyama A."/>
            <person name="Uohara A."/>
            <person name="Ohji S."/>
            <person name="Ichikawa N."/>
        </authorList>
    </citation>
    <scope>NUCLEOTIDE SEQUENCE [LARGE SCALE GENOMIC DNA]</scope>
    <source>
        <strain evidence="2 3">NBRC 109752</strain>
    </source>
</reference>
<evidence type="ECO:0000313" key="3">
    <source>
        <dbReference type="Proteomes" id="UP000321436"/>
    </source>
</evidence>
<protein>
    <recommendedName>
        <fullName evidence="1">Antitoxin Xre/MbcA/ParS-like toxin-binding domain-containing protein</fullName>
    </recommendedName>
</protein>
<evidence type="ECO:0000259" key="1">
    <source>
        <dbReference type="Pfam" id="PF09722"/>
    </source>
</evidence>
<dbReference type="RefSeq" id="WP_146857864.1">
    <property type="nucleotide sequence ID" value="NZ_BKAU01000001.1"/>
</dbReference>
<dbReference type="AlphaFoldDB" id="A0A512RFG1"/>
<dbReference type="EMBL" id="BKAU01000001">
    <property type="protein sequence ID" value="GEP94388.1"/>
    <property type="molecule type" value="Genomic_DNA"/>
</dbReference>